<dbReference type="AlphaFoldDB" id="A0A6J2XDZ1"/>
<dbReference type="GeneID" id="115877458"/>
<evidence type="ECO:0000256" key="1">
    <source>
        <dbReference type="SAM" id="Coils"/>
    </source>
</evidence>
<evidence type="ECO:0000313" key="4">
    <source>
        <dbReference type="RefSeq" id="XP_030749472.1"/>
    </source>
</evidence>
<accession>A0A6J2XDZ1</accession>
<reference evidence="3 4" key="1">
    <citation type="submission" date="2025-04" db="UniProtKB">
        <authorList>
            <consortium name="RefSeq"/>
        </authorList>
    </citation>
    <scope>IDENTIFICATION</scope>
    <source>
        <tissue evidence="3 4">Gonads</tissue>
    </source>
</reference>
<keyword evidence="2" id="KW-1185">Reference proteome</keyword>
<keyword evidence="1" id="KW-0175">Coiled coil</keyword>
<name>A0A6J2XDZ1_SITOR</name>
<proteinExistence type="predicted"/>
<organism evidence="2 4">
    <name type="scientific">Sitophilus oryzae</name>
    <name type="common">Rice weevil</name>
    <name type="synonym">Curculio oryzae</name>
    <dbReference type="NCBI Taxonomy" id="7048"/>
    <lineage>
        <taxon>Eukaryota</taxon>
        <taxon>Metazoa</taxon>
        <taxon>Ecdysozoa</taxon>
        <taxon>Arthropoda</taxon>
        <taxon>Hexapoda</taxon>
        <taxon>Insecta</taxon>
        <taxon>Pterygota</taxon>
        <taxon>Neoptera</taxon>
        <taxon>Endopterygota</taxon>
        <taxon>Coleoptera</taxon>
        <taxon>Polyphaga</taxon>
        <taxon>Cucujiformia</taxon>
        <taxon>Curculionidae</taxon>
        <taxon>Dryophthorinae</taxon>
        <taxon>Sitophilus</taxon>
    </lineage>
</organism>
<dbReference type="Proteomes" id="UP000504635">
    <property type="component" value="Unplaced"/>
</dbReference>
<gene>
    <name evidence="3 4" type="primary">LOC115877458</name>
</gene>
<protein>
    <submittedName>
        <fullName evidence="3 4">Uncharacterized protein LOC115877458</fullName>
    </submittedName>
</protein>
<sequence length="614" mass="71599">MKMDGAEPYMIRKLAENKGLKLDSKEFNSALKYNYLSEKLIKKRYNKEESFDIIWKLLIYQLLSGNCKSTPIKDTVLIEILLNKFKHLNKTDHCHQYALLLQILSRMIACMSDDYKKKLMGEELQFYMLTYAAFVLNGSNHKDLYEKVANADKLSGYLIHFQKGINDINCENFDQEKYFKNMKLLSEDYRMLKYIYDLDKMRSCMETALTKTSYKLADKEINNLCITRTTQIIKRLLYNKDLSNKLRSSLFQNDQNNLVDLHNIKNVRECLNKISNLFNDLKEHFSKNLPIGLYFDGDKFTSEEQLIIKEAEVSTIFNSNNITNIISNIKSAIKKKFKVKNVFNTKQQFDEESKDIGEFIRKLICCIRDQISTNNRSLHSNVPNIVTSAVKKEVHIVFNKYQATLVNIMSPKSDPFKLASDPKMLSALEAVLVNLLTCLKYLHNFKEDPLFLIGKTPLYTDDNLLRYLTNPDDILADVLPCHPKISVVFYATKLRDKDANFCIMEKTYVERKYPIPAARKNFERLLGETLDTNELIEKENERVESEVEAEMSTQMYPDNKLNTISLFFSHEEKVEAETQICLYNKQNAIKFLEMLKMNYCVPENMNFLLDSSNG</sequence>
<feature type="coiled-coil region" evidence="1">
    <location>
        <begin position="526"/>
        <end position="553"/>
    </location>
</feature>
<evidence type="ECO:0000313" key="3">
    <source>
        <dbReference type="RefSeq" id="XP_030749470.1"/>
    </source>
</evidence>
<dbReference type="RefSeq" id="XP_030749472.1">
    <property type="nucleotide sequence ID" value="XM_030893612.1"/>
</dbReference>
<dbReference type="RefSeq" id="XP_030749470.1">
    <property type="nucleotide sequence ID" value="XM_030893610.1"/>
</dbReference>
<evidence type="ECO:0000313" key="2">
    <source>
        <dbReference type="Proteomes" id="UP000504635"/>
    </source>
</evidence>
<dbReference type="KEGG" id="soy:115877458"/>